<dbReference type="AlphaFoldDB" id="A0A1G9MD58"/>
<keyword evidence="7 9" id="KW-0472">Membrane</keyword>
<evidence type="ECO:0000313" key="11">
    <source>
        <dbReference type="EMBL" id="SDL72196.1"/>
    </source>
</evidence>
<evidence type="ECO:0000256" key="5">
    <source>
        <dbReference type="ARBA" id="ARBA00022692"/>
    </source>
</evidence>
<dbReference type="GO" id="GO:0022857">
    <property type="term" value="F:transmembrane transporter activity"/>
    <property type="evidence" value="ECO:0007669"/>
    <property type="project" value="UniProtKB-UniRule"/>
</dbReference>
<evidence type="ECO:0000256" key="1">
    <source>
        <dbReference type="ARBA" id="ARBA00004429"/>
    </source>
</evidence>
<keyword evidence="5 9" id="KW-0812">Transmembrane</keyword>
<name>A0A1G9MD58_9RHOB</name>
<comment type="function">
    <text evidence="9">Part of the tripartite ATP-independent periplasmic (TRAP) transport system.</text>
</comment>
<dbReference type="InterPro" id="IPR007387">
    <property type="entry name" value="TRAP_DctQ"/>
</dbReference>
<comment type="similarity">
    <text evidence="8 9">Belongs to the TRAP transporter small permease family.</text>
</comment>
<dbReference type="RefSeq" id="WP_090757147.1">
    <property type="nucleotide sequence ID" value="NZ_FNGE01000020.1"/>
</dbReference>
<dbReference type="GO" id="GO:0015740">
    <property type="term" value="P:C4-dicarboxylate transport"/>
    <property type="evidence" value="ECO:0007669"/>
    <property type="project" value="TreeGrafter"/>
</dbReference>
<keyword evidence="3" id="KW-1003">Cell membrane</keyword>
<evidence type="ECO:0000259" key="10">
    <source>
        <dbReference type="Pfam" id="PF04290"/>
    </source>
</evidence>
<dbReference type="PANTHER" id="PTHR35011:SF10">
    <property type="entry name" value="TRAP TRANSPORTER SMALL PERMEASE PROTEIN"/>
    <property type="match status" value="1"/>
</dbReference>
<evidence type="ECO:0000313" key="12">
    <source>
        <dbReference type="Proteomes" id="UP000199555"/>
    </source>
</evidence>
<feature type="domain" description="Tripartite ATP-independent periplasmic transporters DctQ component" evidence="10">
    <location>
        <begin position="19"/>
        <end position="150"/>
    </location>
</feature>
<dbReference type="OrthoDB" id="6385730at2"/>
<evidence type="ECO:0000256" key="9">
    <source>
        <dbReference type="RuleBase" id="RU369079"/>
    </source>
</evidence>
<evidence type="ECO:0000256" key="7">
    <source>
        <dbReference type="ARBA" id="ARBA00023136"/>
    </source>
</evidence>
<dbReference type="Proteomes" id="UP000199555">
    <property type="component" value="Unassembled WGS sequence"/>
</dbReference>
<keyword evidence="4 9" id="KW-0997">Cell inner membrane</keyword>
<proteinExistence type="inferred from homology"/>
<dbReference type="PANTHER" id="PTHR35011">
    <property type="entry name" value="2,3-DIKETO-L-GULONATE TRAP TRANSPORTER SMALL PERMEASE PROTEIN YIAM"/>
    <property type="match status" value="1"/>
</dbReference>
<dbReference type="STRING" id="525640.SAMN04487971_12010"/>
<feature type="transmembrane region" description="Helical" evidence="9">
    <location>
        <begin position="129"/>
        <end position="147"/>
    </location>
</feature>
<evidence type="ECO:0000256" key="3">
    <source>
        <dbReference type="ARBA" id="ARBA00022475"/>
    </source>
</evidence>
<evidence type="ECO:0000256" key="2">
    <source>
        <dbReference type="ARBA" id="ARBA00022448"/>
    </source>
</evidence>
<dbReference type="InterPro" id="IPR055348">
    <property type="entry name" value="DctQ"/>
</dbReference>
<organism evidence="11 12">
    <name type="scientific">Paracoccus chinensis</name>
    <dbReference type="NCBI Taxonomy" id="525640"/>
    <lineage>
        <taxon>Bacteria</taxon>
        <taxon>Pseudomonadati</taxon>
        <taxon>Pseudomonadota</taxon>
        <taxon>Alphaproteobacteria</taxon>
        <taxon>Rhodobacterales</taxon>
        <taxon>Paracoccaceae</taxon>
        <taxon>Paracoccus</taxon>
    </lineage>
</organism>
<protein>
    <recommendedName>
        <fullName evidence="9">TRAP transporter small permease protein</fullName>
    </recommendedName>
</protein>
<keyword evidence="12" id="KW-1185">Reference proteome</keyword>
<comment type="subunit">
    <text evidence="9">The complex comprises the extracytoplasmic solute receptor protein and the two transmembrane proteins.</text>
</comment>
<comment type="subcellular location">
    <subcellularLocation>
        <location evidence="1 9">Cell inner membrane</location>
        <topology evidence="1 9">Multi-pass membrane protein</topology>
    </subcellularLocation>
</comment>
<dbReference type="GO" id="GO:0005886">
    <property type="term" value="C:plasma membrane"/>
    <property type="evidence" value="ECO:0007669"/>
    <property type="project" value="UniProtKB-SubCell"/>
</dbReference>
<sequence length="170" mass="18791">MKAIERVMLEFAVVSTLALALAITANVAGRQLFGWSVPDIVIIVRELMIPTIILPLAAATANRAHIAVTFVTDRMSPRARGRLIVFGWFVALLAMLPLIYASWRNLSGSWSSGEFYDGLLGIPRWPMKLVFLLGLVMMTIRLVLVALEDLAELQRTGTVTIQSHTEEESV</sequence>
<keyword evidence="2 9" id="KW-0813">Transport</keyword>
<accession>A0A1G9MD58</accession>
<feature type="transmembrane region" description="Helical" evidence="9">
    <location>
        <begin position="40"/>
        <end position="62"/>
    </location>
</feature>
<dbReference type="Pfam" id="PF04290">
    <property type="entry name" value="DctQ"/>
    <property type="match status" value="1"/>
</dbReference>
<gene>
    <name evidence="11" type="ORF">SAMN04487971_12010</name>
</gene>
<keyword evidence="6 9" id="KW-1133">Transmembrane helix</keyword>
<feature type="transmembrane region" description="Helical" evidence="9">
    <location>
        <begin position="83"/>
        <end position="103"/>
    </location>
</feature>
<evidence type="ECO:0000256" key="4">
    <source>
        <dbReference type="ARBA" id="ARBA00022519"/>
    </source>
</evidence>
<evidence type="ECO:0000256" key="6">
    <source>
        <dbReference type="ARBA" id="ARBA00022989"/>
    </source>
</evidence>
<evidence type="ECO:0000256" key="8">
    <source>
        <dbReference type="ARBA" id="ARBA00038436"/>
    </source>
</evidence>
<dbReference type="EMBL" id="FNGE01000020">
    <property type="protein sequence ID" value="SDL72196.1"/>
    <property type="molecule type" value="Genomic_DNA"/>
</dbReference>
<reference evidence="12" key="1">
    <citation type="submission" date="2016-10" db="EMBL/GenBank/DDBJ databases">
        <authorList>
            <person name="Varghese N."/>
            <person name="Submissions S."/>
        </authorList>
    </citation>
    <scope>NUCLEOTIDE SEQUENCE [LARGE SCALE GENOMIC DNA]</scope>
    <source>
        <strain evidence="12">CGMCC 1.7655</strain>
    </source>
</reference>
<comment type="caution">
    <text evidence="9">Lacks conserved residue(s) required for the propagation of feature annotation.</text>
</comment>